<dbReference type="InterPro" id="IPR021762">
    <property type="entry name" value="DUF3325"/>
</dbReference>
<dbReference type="RefSeq" id="WP_051519458.1">
    <property type="nucleotide sequence ID" value="NZ_JBOK01000008.1"/>
</dbReference>
<keyword evidence="3" id="KW-1185">Reference proteome</keyword>
<feature type="transmembrane region" description="Helical" evidence="1">
    <location>
        <begin position="63"/>
        <end position="86"/>
    </location>
</feature>
<reference evidence="2 3" key="1">
    <citation type="submission" date="2014-01" db="EMBL/GenBank/DDBJ databases">
        <title>Interspecies Systems Biology Uncovers Metabolites Affecting C. elegans Gene Expression and Life History Traits.</title>
        <authorList>
            <person name="Watson E."/>
            <person name="Macneil L.T."/>
            <person name="Ritter A.D."/>
            <person name="Yilmaz L.S."/>
            <person name="Rosebrock A.P."/>
            <person name="Caudy A.A."/>
            <person name="Walhout A.J."/>
        </authorList>
    </citation>
    <scope>NUCLEOTIDE SEQUENCE [LARGE SCALE GENOMIC DNA]</scope>
    <source>
        <strain evidence="2 3">DA1877</strain>
    </source>
</reference>
<accession>A0A014P2C2</accession>
<dbReference type="AlphaFoldDB" id="A0A014P2C2"/>
<keyword evidence="1" id="KW-1133">Transmembrane helix</keyword>
<dbReference type="PATRIC" id="fig|1457173.3.peg.1667"/>
<evidence type="ECO:0000256" key="1">
    <source>
        <dbReference type="SAM" id="Phobius"/>
    </source>
</evidence>
<gene>
    <name evidence="2" type="ORF">AX13_17125</name>
</gene>
<evidence type="ECO:0000313" key="3">
    <source>
        <dbReference type="Proteomes" id="UP000020766"/>
    </source>
</evidence>
<dbReference type="EMBL" id="JBOK01000008">
    <property type="protein sequence ID" value="EXU80295.1"/>
    <property type="molecule type" value="Genomic_DNA"/>
</dbReference>
<keyword evidence="1" id="KW-0812">Transmembrane</keyword>
<keyword evidence="1" id="KW-0472">Membrane</keyword>
<evidence type="ECO:0000313" key="2">
    <source>
        <dbReference type="EMBL" id="EXU80295.1"/>
    </source>
</evidence>
<dbReference type="Pfam" id="PF11804">
    <property type="entry name" value="DUF3325"/>
    <property type="match status" value="1"/>
</dbReference>
<evidence type="ECO:0008006" key="4">
    <source>
        <dbReference type="Google" id="ProtNLM"/>
    </source>
</evidence>
<sequence>MNAWMAGLLAVPAFAALSQAMERHHSQAGAALPALAAWGWRALGTALLLAALWVCLQRWGTSVAVAAWLGVLTPAALAVALVLTYAPRQVRAVAACSAAGAVGLGVRIFA</sequence>
<comment type="caution">
    <text evidence="2">The sequence shown here is derived from an EMBL/GenBank/DDBJ whole genome shotgun (WGS) entry which is preliminary data.</text>
</comment>
<dbReference type="Proteomes" id="UP000020766">
    <property type="component" value="Unassembled WGS sequence"/>
</dbReference>
<protein>
    <recommendedName>
        <fullName evidence="4">Iron uptake protein</fullName>
    </recommendedName>
</protein>
<name>A0A014P2C2_9BURK</name>
<proteinExistence type="predicted"/>
<feature type="transmembrane region" description="Helical" evidence="1">
    <location>
        <begin position="92"/>
        <end position="109"/>
    </location>
</feature>
<feature type="transmembrane region" description="Helical" evidence="1">
    <location>
        <begin position="38"/>
        <end position="56"/>
    </location>
</feature>
<organism evidence="2 3">
    <name type="scientific">Comamonas aquatica DA1877</name>
    <dbReference type="NCBI Taxonomy" id="1457173"/>
    <lineage>
        <taxon>Bacteria</taxon>
        <taxon>Pseudomonadati</taxon>
        <taxon>Pseudomonadota</taxon>
        <taxon>Betaproteobacteria</taxon>
        <taxon>Burkholderiales</taxon>
        <taxon>Comamonadaceae</taxon>
        <taxon>Comamonas</taxon>
    </lineage>
</organism>